<protein>
    <submittedName>
        <fullName evidence="6">DNA-binding protein H-NS</fullName>
    </submittedName>
</protein>
<gene>
    <name evidence="6" type="ORF">SAMN05421538_101637</name>
</gene>
<evidence type="ECO:0000313" key="6">
    <source>
        <dbReference type="EMBL" id="SDD45200.1"/>
    </source>
</evidence>
<evidence type="ECO:0000259" key="5">
    <source>
        <dbReference type="SMART" id="SM00528"/>
    </source>
</evidence>
<dbReference type="SMART" id="SM00528">
    <property type="entry name" value="HNS"/>
    <property type="match status" value="1"/>
</dbReference>
<proteinExistence type="inferred from homology"/>
<dbReference type="EMBL" id="FNAH01000001">
    <property type="protein sequence ID" value="SDD45200.1"/>
    <property type="molecule type" value="Genomic_DNA"/>
</dbReference>
<dbReference type="InterPro" id="IPR037150">
    <property type="entry name" value="H-NS_C_dom_sf"/>
</dbReference>
<dbReference type="PANTHER" id="PTHR38097:SF2">
    <property type="entry name" value="DNA-BINDING PROTEIN STPA"/>
    <property type="match status" value="1"/>
</dbReference>
<comment type="similarity">
    <text evidence="2">Belongs to the histone-like protein H-NS family.</text>
</comment>
<dbReference type="Pfam" id="PF00816">
    <property type="entry name" value="Histone_HNS"/>
    <property type="match status" value="1"/>
</dbReference>
<keyword evidence="3" id="KW-0963">Cytoplasm</keyword>
<dbReference type="GO" id="GO:0000976">
    <property type="term" value="F:transcription cis-regulatory region binding"/>
    <property type="evidence" value="ECO:0007669"/>
    <property type="project" value="TreeGrafter"/>
</dbReference>
<name>A0A1G6UUV1_9RHOB</name>
<dbReference type="SUPFAM" id="SSF81273">
    <property type="entry name" value="H-NS histone-like proteins"/>
    <property type="match status" value="1"/>
</dbReference>
<keyword evidence="4 6" id="KW-0238">DNA-binding</keyword>
<dbReference type="STRING" id="591205.SAMN05421538_101637"/>
<dbReference type="OrthoDB" id="5297879at2"/>
<dbReference type="RefSeq" id="WP_090520977.1">
    <property type="nucleotide sequence ID" value="NZ_FNAH01000001.1"/>
</dbReference>
<dbReference type="GO" id="GO:0003680">
    <property type="term" value="F:minor groove of adenine-thymine-rich DNA binding"/>
    <property type="evidence" value="ECO:0007669"/>
    <property type="project" value="TreeGrafter"/>
</dbReference>
<evidence type="ECO:0000256" key="4">
    <source>
        <dbReference type="ARBA" id="ARBA00023125"/>
    </source>
</evidence>
<evidence type="ECO:0000313" key="7">
    <source>
        <dbReference type="Proteomes" id="UP000199344"/>
    </source>
</evidence>
<reference evidence="6 7" key="1">
    <citation type="submission" date="2016-10" db="EMBL/GenBank/DDBJ databases">
        <authorList>
            <person name="de Groot N.N."/>
        </authorList>
    </citation>
    <scope>NUCLEOTIDE SEQUENCE [LARGE SCALE GENOMIC DNA]</scope>
    <source>
        <strain evidence="6 7">DSM 22220</strain>
    </source>
</reference>
<accession>A0A1G6UUV1</accession>
<dbReference type="PANTHER" id="PTHR38097">
    <property type="match status" value="1"/>
</dbReference>
<evidence type="ECO:0000256" key="3">
    <source>
        <dbReference type="ARBA" id="ARBA00022490"/>
    </source>
</evidence>
<dbReference type="GO" id="GO:0001217">
    <property type="term" value="F:DNA-binding transcription repressor activity"/>
    <property type="evidence" value="ECO:0007669"/>
    <property type="project" value="TreeGrafter"/>
</dbReference>
<feature type="domain" description="DNA-binding protein H-NS-like C-terminal" evidence="5">
    <location>
        <begin position="56"/>
        <end position="103"/>
    </location>
</feature>
<dbReference type="Proteomes" id="UP000199344">
    <property type="component" value="Unassembled WGS sequence"/>
</dbReference>
<organism evidence="6 7">
    <name type="scientific">Paracoccus isoporae</name>
    <dbReference type="NCBI Taxonomy" id="591205"/>
    <lineage>
        <taxon>Bacteria</taxon>
        <taxon>Pseudomonadati</taxon>
        <taxon>Pseudomonadota</taxon>
        <taxon>Alphaproteobacteria</taxon>
        <taxon>Rhodobacterales</taxon>
        <taxon>Paracoccaceae</taxon>
        <taxon>Paracoccus</taxon>
    </lineage>
</organism>
<sequence>MIDLDSLSLKELRDLRNKVDRSISGFEERKRREALAAVEEIAREHGFTFNDLATGKSARRGTKVAVKYANPEDPTQTWTGRGRRPIWIQDALANGKTLEELEI</sequence>
<evidence type="ECO:0000256" key="1">
    <source>
        <dbReference type="ARBA" id="ARBA00004453"/>
    </source>
</evidence>
<keyword evidence="7" id="KW-1185">Reference proteome</keyword>
<dbReference type="InterPro" id="IPR027444">
    <property type="entry name" value="H-NS_C_dom"/>
</dbReference>
<evidence type="ECO:0000256" key="2">
    <source>
        <dbReference type="ARBA" id="ARBA00010610"/>
    </source>
</evidence>
<dbReference type="GO" id="GO:0003681">
    <property type="term" value="F:bent DNA binding"/>
    <property type="evidence" value="ECO:0007669"/>
    <property type="project" value="TreeGrafter"/>
</dbReference>
<dbReference type="Gene3D" id="4.10.430.10">
    <property type="entry name" value="Histone-like protein H-NS, C-terminal domain"/>
    <property type="match status" value="1"/>
</dbReference>
<dbReference type="GO" id="GO:0032993">
    <property type="term" value="C:protein-DNA complex"/>
    <property type="evidence" value="ECO:0007669"/>
    <property type="project" value="TreeGrafter"/>
</dbReference>
<dbReference type="AlphaFoldDB" id="A0A1G6UUV1"/>
<dbReference type="GO" id="GO:0005829">
    <property type="term" value="C:cytosol"/>
    <property type="evidence" value="ECO:0007669"/>
    <property type="project" value="TreeGrafter"/>
</dbReference>
<comment type="subcellular location">
    <subcellularLocation>
        <location evidence="1">Cytoplasm</location>
        <location evidence="1">Nucleoid</location>
    </subcellularLocation>
</comment>
<dbReference type="GO" id="GO:0009295">
    <property type="term" value="C:nucleoid"/>
    <property type="evidence" value="ECO:0007669"/>
    <property type="project" value="UniProtKB-SubCell"/>
</dbReference>